<keyword evidence="3" id="KW-0449">Lipoprotein</keyword>
<feature type="signal peptide" evidence="2">
    <location>
        <begin position="1"/>
        <end position="21"/>
    </location>
</feature>
<organism evidence="3 4">
    <name type="scientific">Streptomyces hebeiensis</name>
    <dbReference type="NCBI Taxonomy" id="229486"/>
    <lineage>
        <taxon>Bacteria</taxon>
        <taxon>Bacillati</taxon>
        <taxon>Actinomycetota</taxon>
        <taxon>Actinomycetes</taxon>
        <taxon>Kitasatosporales</taxon>
        <taxon>Streptomycetaceae</taxon>
        <taxon>Streptomyces</taxon>
    </lineage>
</organism>
<dbReference type="Proteomes" id="UP001501371">
    <property type="component" value="Unassembled WGS sequence"/>
</dbReference>
<comment type="caution">
    <text evidence="3">The sequence shown here is derived from an EMBL/GenBank/DDBJ whole genome shotgun (WGS) entry which is preliminary data.</text>
</comment>
<feature type="region of interest" description="Disordered" evidence="1">
    <location>
        <begin position="26"/>
        <end position="55"/>
    </location>
</feature>
<name>A0ABP4FH46_9ACTN</name>
<reference evidence="4" key="1">
    <citation type="journal article" date="2019" name="Int. J. Syst. Evol. Microbiol.">
        <title>The Global Catalogue of Microorganisms (GCM) 10K type strain sequencing project: providing services to taxonomists for standard genome sequencing and annotation.</title>
        <authorList>
            <consortium name="The Broad Institute Genomics Platform"/>
            <consortium name="The Broad Institute Genome Sequencing Center for Infectious Disease"/>
            <person name="Wu L."/>
            <person name="Ma J."/>
        </authorList>
    </citation>
    <scope>NUCLEOTIDE SEQUENCE [LARGE SCALE GENOMIC DNA]</scope>
    <source>
        <strain evidence="4">JCM 12696</strain>
    </source>
</reference>
<evidence type="ECO:0000256" key="1">
    <source>
        <dbReference type="SAM" id="MobiDB-lite"/>
    </source>
</evidence>
<dbReference type="PROSITE" id="PS51257">
    <property type="entry name" value="PROKAR_LIPOPROTEIN"/>
    <property type="match status" value="1"/>
</dbReference>
<keyword evidence="4" id="KW-1185">Reference proteome</keyword>
<dbReference type="RefSeq" id="WP_344275917.1">
    <property type="nucleotide sequence ID" value="NZ_BAAAKV010000024.1"/>
</dbReference>
<evidence type="ECO:0000256" key="2">
    <source>
        <dbReference type="SAM" id="SignalP"/>
    </source>
</evidence>
<keyword evidence="2" id="KW-0732">Signal</keyword>
<evidence type="ECO:0000313" key="3">
    <source>
        <dbReference type="EMBL" id="GAA1170966.1"/>
    </source>
</evidence>
<evidence type="ECO:0000313" key="4">
    <source>
        <dbReference type="Proteomes" id="UP001501371"/>
    </source>
</evidence>
<protein>
    <submittedName>
        <fullName evidence="3">Lipoprotein</fullName>
    </submittedName>
</protein>
<feature type="chain" id="PRO_5045711912" evidence="2">
    <location>
        <begin position="22"/>
        <end position="153"/>
    </location>
</feature>
<feature type="region of interest" description="Disordered" evidence="1">
    <location>
        <begin position="119"/>
        <end position="153"/>
    </location>
</feature>
<dbReference type="EMBL" id="BAAAKV010000024">
    <property type="protein sequence ID" value="GAA1170966.1"/>
    <property type="molecule type" value="Genomic_DNA"/>
</dbReference>
<accession>A0ABP4FH46</accession>
<gene>
    <name evidence="3" type="ORF">GCM10009654_30240</name>
</gene>
<sequence length="153" mass="16051">MRTERPLVVTAALALTLTLTAGCASEEKTPRMPKTASGSLEEIASQAKCEPQMQTDEEELRQALCKTKDGRYVLVTFATDRGQREWINGAKDYGGTYLVGRKWVAVGDDATVATLRGRIGGDVENGTSHTAAPGGGDGSDKDGGKGHSGHAAS</sequence>
<proteinExistence type="predicted"/>